<reference evidence="3 4" key="1">
    <citation type="submission" date="2019-06" db="EMBL/GenBank/DDBJ databases">
        <title>Emergence of pandrug resistant Empedobacter falsenii in China.</title>
        <authorList>
            <person name="Dong N."/>
            <person name="Chen S."/>
            <person name="Zhang R."/>
        </authorList>
    </citation>
    <scope>NUCLEOTIDE SEQUENCE [LARGE SCALE GENOMIC DNA]</scope>
    <source>
        <strain evidence="3 4">1681-1</strain>
    </source>
</reference>
<evidence type="ECO:0000256" key="2">
    <source>
        <dbReference type="ARBA" id="ARBA00022679"/>
    </source>
</evidence>
<dbReference type="KEGG" id="efal:FH779_17370"/>
<dbReference type="RefSeq" id="WP_180905589.1">
    <property type="nucleotide sequence ID" value="NZ_CP040908.1"/>
</dbReference>
<evidence type="ECO:0000313" key="4">
    <source>
        <dbReference type="Proteomes" id="UP000510643"/>
    </source>
</evidence>
<protein>
    <submittedName>
        <fullName evidence="3">Glycosyltransferase family 4 protein</fullName>
    </submittedName>
</protein>
<name>A0A7H9DYJ5_9FLAO</name>
<gene>
    <name evidence="3" type="ORF">FH779_17370</name>
</gene>
<sequence length="346" mass="40316">MVAINKVLFLTKYSSKGASSRYRFYNYEKYLRHNNIEPTYKPLLDDLYIKNLYAKNAIMTKALAIYYIVKRFLFLFFLAKKYEHIVIEAELFPHFGFALDNFFLKKMKSFSLDFDDNIAANYVGTKNEDKIQKLMLLANFVTVGNRWYIREFKGNLIYLPTVIDLDYYPLFKTYPEKKSIVWIGSPSTQKYLLLLEDVFVEVNKVIPFTLKIIGGDVQFSNKQIKVEYTPWSAETENKELSEATLGIMPLHDSYWEKGKCGFKLIQYMASGIAVISSDLPANKEIVEEGINGFVVNSEKEWMDKLVFLLESNQTKEMGLSGRKRIESNYSYQVWGNRYAEIIKCNG</sequence>
<dbReference type="PANTHER" id="PTHR12526">
    <property type="entry name" value="GLYCOSYLTRANSFERASE"/>
    <property type="match status" value="1"/>
</dbReference>
<keyword evidence="2 3" id="KW-0808">Transferase</keyword>
<dbReference type="GeneID" id="78403262"/>
<dbReference type="Gene3D" id="3.40.50.2000">
    <property type="entry name" value="Glycogen Phosphorylase B"/>
    <property type="match status" value="1"/>
</dbReference>
<dbReference type="CDD" id="cd03801">
    <property type="entry name" value="GT4_PimA-like"/>
    <property type="match status" value="1"/>
</dbReference>
<dbReference type="GO" id="GO:0016757">
    <property type="term" value="F:glycosyltransferase activity"/>
    <property type="evidence" value="ECO:0007669"/>
    <property type="project" value="UniProtKB-KW"/>
</dbReference>
<evidence type="ECO:0000256" key="1">
    <source>
        <dbReference type="ARBA" id="ARBA00022676"/>
    </source>
</evidence>
<proteinExistence type="predicted"/>
<accession>A0A7H9DYJ5</accession>
<dbReference type="PANTHER" id="PTHR12526:SF629">
    <property type="entry name" value="TEICHURONIC ACID BIOSYNTHESIS GLYCOSYLTRANSFERASE TUAH-RELATED"/>
    <property type="match status" value="1"/>
</dbReference>
<keyword evidence="1" id="KW-0328">Glycosyltransferase</keyword>
<dbReference type="Pfam" id="PF13692">
    <property type="entry name" value="Glyco_trans_1_4"/>
    <property type="match status" value="1"/>
</dbReference>
<keyword evidence="4" id="KW-1185">Reference proteome</keyword>
<dbReference type="AlphaFoldDB" id="A0A7H9DYJ5"/>
<dbReference type="EMBL" id="CP040908">
    <property type="protein sequence ID" value="QLL59746.1"/>
    <property type="molecule type" value="Genomic_DNA"/>
</dbReference>
<evidence type="ECO:0000313" key="3">
    <source>
        <dbReference type="EMBL" id="QLL59746.1"/>
    </source>
</evidence>
<dbReference type="Proteomes" id="UP000510643">
    <property type="component" value="Chromosome"/>
</dbReference>
<dbReference type="SUPFAM" id="SSF53756">
    <property type="entry name" value="UDP-Glycosyltransferase/glycogen phosphorylase"/>
    <property type="match status" value="1"/>
</dbReference>
<organism evidence="3 4">
    <name type="scientific">Empedobacter falsenii</name>
    <dbReference type="NCBI Taxonomy" id="343874"/>
    <lineage>
        <taxon>Bacteria</taxon>
        <taxon>Pseudomonadati</taxon>
        <taxon>Bacteroidota</taxon>
        <taxon>Flavobacteriia</taxon>
        <taxon>Flavobacteriales</taxon>
        <taxon>Weeksellaceae</taxon>
        <taxon>Empedobacter</taxon>
    </lineage>
</organism>